<reference evidence="2" key="1">
    <citation type="submission" date="2016-10" db="EMBL/GenBank/DDBJ databases">
        <title>Sequence of Gallionella enrichment culture.</title>
        <authorList>
            <person name="Poehlein A."/>
            <person name="Muehling M."/>
            <person name="Daniel R."/>
        </authorList>
    </citation>
    <scope>NUCLEOTIDE SEQUENCE</scope>
</reference>
<dbReference type="NCBIfam" id="TIGR03420">
    <property type="entry name" value="DnaA_homol_Hda"/>
    <property type="match status" value="1"/>
</dbReference>
<gene>
    <name evidence="2" type="primary">hda_11</name>
    <name evidence="2" type="ORF">GALL_490330</name>
</gene>
<sequence length="264" mass="28370">MTVVAASLAPASPRPCLAARQQILPLGWEPEQTLGNFETGAQGGNLQILQAIDNLLCKQTHDALYLWGESGSGKTHLLRAACRAAQEQGRWALMLGPHTPASSWPDINDLLAQPAGGLLAVDDVQALAGWQQDWLFGLYNAARAADLAFLASGDAAPIALPLRADLRTRLSWGLALRLTPPDDAIRARVLQRLAHGCGYALSPELLHYMLTHLSRDLSLLAVLMAAFDRYALALQRPATVPLLKSLLAEQPELLRPAQTESASG</sequence>
<dbReference type="InterPro" id="IPR027417">
    <property type="entry name" value="P-loop_NTPase"/>
</dbReference>
<comment type="caution">
    <text evidence="2">The sequence shown here is derived from an EMBL/GenBank/DDBJ whole genome shotgun (WGS) entry which is preliminary data.</text>
</comment>
<dbReference type="GO" id="GO:0003688">
    <property type="term" value="F:DNA replication origin binding"/>
    <property type="evidence" value="ECO:0007669"/>
    <property type="project" value="TreeGrafter"/>
</dbReference>
<dbReference type="GO" id="GO:0032297">
    <property type="term" value="P:negative regulation of DNA-templated DNA replication initiation"/>
    <property type="evidence" value="ECO:0007669"/>
    <property type="project" value="InterPro"/>
</dbReference>
<dbReference type="Pfam" id="PF22688">
    <property type="entry name" value="Hda_lid"/>
    <property type="match status" value="1"/>
</dbReference>
<dbReference type="PANTHER" id="PTHR30050:SF5">
    <property type="entry name" value="DNAA REGULATORY INACTIVATOR HDA"/>
    <property type="match status" value="1"/>
</dbReference>
<proteinExistence type="predicted"/>
<organism evidence="2">
    <name type="scientific">mine drainage metagenome</name>
    <dbReference type="NCBI Taxonomy" id="410659"/>
    <lineage>
        <taxon>unclassified sequences</taxon>
        <taxon>metagenomes</taxon>
        <taxon>ecological metagenomes</taxon>
    </lineage>
</organism>
<accession>A0A1J5PCL0</accession>
<dbReference type="InterPro" id="IPR055199">
    <property type="entry name" value="Hda_lid"/>
</dbReference>
<evidence type="ECO:0000259" key="1">
    <source>
        <dbReference type="Pfam" id="PF22688"/>
    </source>
</evidence>
<name>A0A1J5PCL0_9ZZZZ</name>
<feature type="domain" description="Hda lid" evidence="1">
    <location>
        <begin position="183"/>
        <end position="247"/>
    </location>
</feature>
<dbReference type="GO" id="GO:0005886">
    <property type="term" value="C:plasma membrane"/>
    <property type="evidence" value="ECO:0007669"/>
    <property type="project" value="TreeGrafter"/>
</dbReference>
<dbReference type="SUPFAM" id="SSF52540">
    <property type="entry name" value="P-loop containing nucleoside triphosphate hydrolases"/>
    <property type="match status" value="1"/>
</dbReference>
<evidence type="ECO:0000313" key="2">
    <source>
        <dbReference type="EMBL" id="OIQ69369.1"/>
    </source>
</evidence>
<dbReference type="InterPro" id="IPR017788">
    <property type="entry name" value="Hda"/>
</dbReference>
<dbReference type="AlphaFoldDB" id="A0A1J5PCL0"/>
<dbReference type="Gene3D" id="1.10.8.60">
    <property type="match status" value="1"/>
</dbReference>
<dbReference type="PANTHER" id="PTHR30050">
    <property type="entry name" value="CHROMOSOMAL REPLICATION INITIATOR PROTEIN DNAA"/>
    <property type="match status" value="1"/>
</dbReference>
<dbReference type="Gene3D" id="3.40.50.300">
    <property type="entry name" value="P-loop containing nucleotide triphosphate hydrolases"/>
    <property type="match status" value="1"/>
</dbReference>
<dbReference type="GO" id="GO:0006270">
    <property type="term" value="P:DNA replication initiation"/>
    <property type="evidence" value="ECO:0007669"/>
    <property type="project" value="TreeGrafter"/>
</dbReference>
<dbReference type="EMBL" id="MLJW01004768">
    <property type="protein sequence ID" value="OIQ69369.1"/>
    <property type="molecule type" value="Genomic_DNA"/>
</dbReference>
<protein>
    <submittedName>
        <fullName evidence="2">DnaA regulatory inactivator Hda</fullName>
    </submittedName>
</protein>